<dbReference type="PANTHER" id="PTHR43775">
    <property type="entry name" value="FATTY ACID SYNTHASE"/>
    <property type="match status" value="1"/>
</dbReference>
<evidence type="ECO:0000313" key="6">
    <source>
        <dbReference type="EMBL" id="MBB4965643.1"/>
    </source>
</evidence>
<keyword evidence="1" id="KW-0596">Phosphopantetheine</keyword>
<keyword evidence="7" id="KW-1185">Reference proteome</keyword>
<keyword evidence="2" id="KW-0597">Phosphoprotein</keyword>
<evidence type="ECO:0000256" key="3">
    <source>
        <dbReference type="RuleBase" id="RU003694"/>
    </source>
</evidence>
<dbReference type="CDD" id="cd00833">
    <property type="entry name" value="PKS"/>
    <property type="match status" value="1"/>
</dbReference>
<feature type="compositionally biased region" description="Low complexity" evidence="4">
    <location>
        <begin position="311"/>
        <end position="324"/>
    </location>
</feature>
<organism evidence="6 7">
    <name type="scientific">Saccharothrix violaceirubra</name>
    <dbReference type="NCBI Taxonomy" id="413306"/>
    <lineage>
        <taxon>Bacteria</taxon>
        <taxon>Bacillati</taxon>
        <taxon>Actinomycetota</taxon>
        <taxon>Actinomycetes</taxon>
        <taxon>Pseudonocardiales</taxon>
        <taxon>Pseudonocardiaceae</taxon>
        <taxon>Saccharothrix</taxon>
    </lineage>
</organism>
<dbReference type="InterPro" id="IPR016039">
    <property type="entry name" value="Thiolase-like"/>
</dbReference>
<dbReference type="InterPro" id="IPR014031">
    <property type="entry name" value="Ketoacyl_synth_C"/>
</dbReference>
<reference evidence="6 7" key="1">
    <citation type="submission" date="2020-08" db="EMBL/GenBank/DDBJ databases">
        <title>Sequencing the genomes of 1000 actinobacteria strains.</title>
        <authorList>
            <person name="Klenk H.-P."/>
        </authorList>
    </citation>
    <scope>NUCLEOTIDE SEQUENCE [LARGE SCALE GENOMIC DNA]</scope>
    <source>
        <strain evidence="6 7">DSM 45084</strain>
    </source>
</reference>
<comment type="similarity">
    <text evidence="3">Belongs to the thiolase-like superfamily. Beta-ketoacyl-ACP synthases family.</text>
</comment>
<dbReference type="InterPro" id="IPR020841">
    <property type="entry name" value="PKS_Beta-ketoAc_synthase_dom"/>
</dbReference>
<evidence type="ECO:0000256" key="1">
    <source>
        <dbReference type="ARBA" id="ARBA00022450"/>
    </source>
</evidence>
<dbReference type="SUPFAM" id="SSF53901">
    <property type="entry name" value="Thiolase-like"/>
    <property type="match status" value="1"/>
</dbReference>
<dbReference type="EMBL" id="JACHJS010000001">
    <property type="protein sequence ID" value="MBB4965643.1"/>
    <property type="molecule type" value="Genomic_DNA"/>
</dbReference>
<dbReference type="InterPro" id="IPR050091">
    <property type="entry name" value="PKS_NRPS_Biosynth_Enz"/>
</dbReference>
<evidence type="ECO:0000256" key="4">
    <source>
        <dbReference type="SAM" id="MobiDB-lite"/>
    </source>
</evidence>
<proteinExistence type="inferred from homology"/>
<dbReference type="PROSITE" id="PS52004">
    <property type="entry name" value="KS3_2"/>
    <property type="match status" value="1"/>
</dbReference>
<keyword evidence="3 6" id="KW-0808">Transferase</keyword>
<dbReference type="Proteomes" id="UP000542674">
    <property type="component" value="Unassembled WGS sequence"/>
</dbReference>
<gene>
    <name evidence="6" type="ORF">F4559_003002</name>
</gene>
<feature type="region of interest" description="Disordered" evidence="4">
    <location>
        <begin position="294"/>
        <end position="348"/>
    </location>
</feature>
<name>A0A7W7WWI9_9PSEU</name>
<protein>
    <submittedName>
        <fullName evidence="6">Acyl transferase domain-containing protein</fullName>
    </submittedName>
</protein>
<dbReference type="GO" id="GO:0004312">
    <property type="term" value="F:fatty acid synthase activity"/>
    <property type="evidence" value="ECO:0007669"/>
    <property type="project" value="TreeGrafter"/>
</dbReference>
<dbReference type="InterPro" id="IPR014030">
    <property type="entry name" value="Ketoacyl_synth_N"/>
</dbReference>
<evidence type="ECO:0000259" key="5">
    <source>
        <dbReference type="PROSITE" id="PS52004"/>
    </source>
</evidence>
<dbReference type="Pfam" id="PF02801">
    <property type="entry name" value="Ketoacyl-synt_C"/>
    <property type="match status" value="1"/>
</dbReference>
<dbReference type="GO" id="GO:0006633">
    <property type="term" value="P:fatty acid biosynthetic process"/>
    <property type="evidence" value="ECO:0007669"/>
    <property type="project" value="TreeGrafter"/>
</dbReference>
<evidence type="ECO:0000256" key="2">
    <source>
        <dbReference type="ARBA" id="ARBA00022553"/>
    </source>
</evidence>
<comment type="caution">
    <text evidence="6">The sequence shown here is derived from an EMBL/GenBank/DDBJ whole genome shotgun (WGS) entry which is preliminary data.</text>
</comment>
<evidence type="ECO:0000313" key="7">
    <source>
        <dbReference type="Proteomes" id="UP000542674"/>
    </source>
</evidence>
<feature type="compositionally biased region" description="Basic residues" evidence="4">
    <location>
        <begin position="325"/>
        <end position="335"/>
    </location>
</feature>
<dbReference type="AlphaFoldDB" id="A0A7W7WWI9"/>
<sequence>MPDPAAFWRLLRTGTDAVTGVPPDRWADGPAWGGFLTGVDRFDAGFFGISAREAAAMDPQQRLALELAWEAVEDAGIPATDLRGTDTSVFMGAISDDYAVPLRESRADSSADSRADSGSVFGAYHHYAGTHRSLIANRVSSVFGLRGPSLTVDCGQSSSLVGVRLAVESPRRGEASVALEGGVHLNLVGNRALTDFGALSPDGRCFTFDARANGYVRGEGGGLVVLKSLARARADGDRVHSLILGGAVNNDGGGAGLTVPVADAQADLPRAAYRDAGVDPAAVHYAELHGRATQPLRPRCGPRPRDCTTTSRRVVGGRRMSPSRSPRHGRRRPVVRRWWPTSGTCSRA</sequence>
<dbReference type="Gene3D" id="3.40.47.10">
    <property type="match status" value="1"/>
</dbReference>
<accession>A0A7W7WWI9</accession>
<dbReference type="Pfam" id="PF00109">
    <property type="entry name" value="ketoacyl-synt"/>
    <property type="match status" value="1"/>
</dbReference>
<dbReference type="PANTHER" id="PTHR43775:SF37">
    <property type="entry name" value="SI:DKEY-61P9.11"/>
    <property type="match status" value="1"/>
</dbReference>
<feature type="domain" description="Ketosynthase family 3 (KS3)" evidence="5">
    <location>
        <begin position="1"/>
        <end position="348"/>
    </location>
</feature>
<dbReference type="SMART" id="SM00825">
    <property type="entry name" value="PKS_KS"/>
    <property type="match status" value="1"/>
</dbReference>